<accession>A0A6J6E0J1</accession>
<gene>
    <name evidence="2" type="ORF">UFOPK1650_00598</name>
</gene>
<dbReference type="Pfam" id="PF13577">
    <property type="entry name" value="SnoaL_4"/>
    <property type="match status" value="1"/>
</dbReference>
<evidence type="ECO:0000313" key="2">
    <source>
        <dbReference type="EMBL" id="CAB4568884.1"/>
    </source>
</evidence>
<name>A0A6J6E0J1_9ZZZZ</name>
<dbReference type="CDD" id="cd00531">
    <property type="entry name" value="NTF2_like"/>
    <property type="match status" value="1"/>
</dbReference>
<dbReference type="EMBL" id="CAEZTJ010000073">
    <property type="protein sequence ID" value="CAB4568884.1"/>
    <property type="molecule type" value="Genomic_DNA"/>
</dbReference>
<dbReference type="InterPro" id="IPR032710">
    <property type="entry name" value="NTF2-like_dom_sf"/>
</dbReference>
<sequence>MHARTEDRIEIESLMKRYCLFFDTKRADDLALLFTADAVIDYGPEVEPIRGRELLREMVASGMATRFESTNHQISNEDVTFTDENSATGTSHLYAWHKYYDSEVIGHLYGGYRYRFVKESNGWRISDLKLYASGSDGFHRKRMHDFRLILEDQG</sequence>
<feature type="domain" description="SnoaL-like" evidence="1">
    <location>
        <begin position="4"/>
        <end position="128"/>
    </location>
</feature>
<protein>
    <submittedName>
        <fullName evidence="2">Unannotated protein</fullName>
    </submittedName>
</protein>
<dbReference type="Gene3D" id="3.10.450.50">
    <property type="match status" value="1"/>
</dbReference>
<dbReference type="InterPro" id="IPR037401">
    <property type="entry name" value="SnoaL-like"/>
</dbReference>
<evidence type="ECO:0000259" key="1">
    <source>
        <dbReference type="Pfam" id="PF13577"/>
    </source>
</evidence>
<reference evidence="2" key="1">
    <citation type="submission" date="2020-05" db="EMBL/GenBank/DDBJ databases">
        <authorList>
            <person name="Chiriac C."/>
            <person name="Salcher M."/>
            <person name="Ghai R."/>
            <person name="Kavagutti S V."/>
        </authorList>
    </citation>
    <scope>NUCLEOTIDE SEQUENCE</scope>
</reference>
<dbReference type="SUPFAM" id="SSF54427">
    <property type="entry name" value="NTF2-like"/>
    <property type="match status" value="1"/>
</dbReference>
<proteinExistence type="predicted"/>
<dbReference type="AlphaFoldDB" id="A0A6J6E0J1"/>
<organism evidence="2">
    <name type="scientific">freshwater metagenome</name>
    <dbReference type="NCBI Taxonomy" id="449393"/>
    <lineage>
        <taxon>unclassified sequences</taxon>
        <taxon>metagenomes</taxon>
        <taxon>ecological metagenomes</taxon>
    </lineage>
</organism>